<dbReference type="AlphaFoldDB" id="A0A0G0PSP2"/>
<feature type="domain" description="SpoVR protein-like N-terminal" evidence="1">
    <location>
        <begin position="9"/>
        <end position="433"/>
    </location>
</feature>
<dbReference type="PANTHER" id="PTHR30029:SF2">
    <property type="entry name" value="STAGE V SPORULATION PROTEIN R"/>
    <property type="match status" value="1"/>
</dbReference>
<evidence type="ECO:0000313" key="3">
    <source>
        <dbReference type="Proteomes" id="UP000034539"/>
    </source>
</evidence>
<dbReference type="PANTHER" id="PTHR30029">
    <property type="entry name" value="STAGE V SPORULATION PROTEIN R"/>
    <property type="match status" value="1"/>
</dbReference>
<accession>A0A0G0PSP2</accession>
<reference evidence="2 3" key="1">
    <citation type="journal article" date="2015" name="Nature">
        <title>rRNA introns, odd ribosomes, and small enigmatic genomes across a large radiation of phyla.</title>
        <authorList>
            <person name="Brown C.T."/>
            <person name="Hug L.A."/>
            <person name="Thomas B.C."/>
            <person name="Sharon I."/>
            <person name="Castelle C.J."/>
            <person name="Singh A."/>
            <person name="Wilkins M.J."/>
            <person name="Williams K.H."/>
            <person name="Banfield J.F."/>
        </authorList>
    </citation>
    <scope>NUCLEOTIDE SEQUENCE [LARGE SCALE GENOMIC DNA]</scope>
</reference>
<name>A0A0G0PSP2_9BACT</name>
<protein>
    <submittedName>
        <fullName evidence="2">SpoVR-like protein family protein</fullName>
    </submittedName>
</protein>
<gene>
    <name evidence="2" type="ORF">UT63_C0089G0002</name>
</gene>
<evidence type="ECO:0000259" key="1">
    <source>
        <dbReference type="Pfam" id="PF04293"/>
    </source>
</evidence>
<dbReference type="PATRIC" id="fig|1618450.3.peg.1454"/>
<sequence>MKLIDQHAKRIMEQCKVRARAAGLEIKGETLEYIITNQDMIELSPKIMIPTLYDYWVHDVEIIRDKWVYESDPHNPYETVINTRPAISFYNDNNPDWLNTMIFFHVLGHIDFFQSNIFFKNTWSDDFCGQALADKRLLNRIREEMGQDKRWVDYVIEFARGADNLVGYYQELEAAEKDQMRKIFGAFSERLDFYFGEFFNYIRDAGRTESRFYYDEIERYNACLRQFGSERVEEVFFNDCTFRSRFPEFNSVFEKNKQEKKVKSVDILQHLVDHSDFLKKDKNKWMKDVLGVVRKTSLYFQPQIRTKICNEGWASLWHERLFMTDDSINGHRIDYAKVNSGVLVNPRIGFNPYFIGMRLYEFIEELARRGKLSYDFQMIKDLEARKHFDQKMGNDYAKAVLFGVRENFNDHLLVNFLSDEDFQDFVNENNLFVAGFRPSPRRFGFAEIYVKSRLGKEYRKILNKFLYHPPYVVISEDKAKGGELYLDHIFEGRMLVTRYIPSVLMGISFLAGSRVRLETTEFESEEVEGLDIEGFETKRLRVLYTCKGTNIQREVLFTEERGG</sequence>
<dbReference type="Proteomes" id="UP000034539">
    <property type="component" value="Unassembled WGS sequence"/>
</dbReference>
<organism evidence="2 3">
    <name type="scientific">Candidatus Gottesmanbacteria bacterium GW2011_GWC2_39_8</name>
    <dbReference type="NCBI Taxonomy" id="1618450"/>
    <lineage>
        <taxon>Bacteria</taxon>
        <taxon>Candidatus Gottesmaniibacteriota</taxon>
    </lineage>
</organism>
<dbReference type="Pfam" id="PF04293">
    <property type="entry name" value="SpoVR"/>
    <property type="match status" value="1"/>
</dbReference>
<comment type="caution">
    <text evidence="2">The sequence shown here is derived from an EMBL/GenBank/DDBJ whole genome shotgun (WGS) entry which is preliminary data.</text>
</comment>
<dbReference type="EMBL" id="LBXN01000089">
    <property type="protein sequence ID" value="KKR30938.1"/>
    <property type="molecule type" value="Genomic_DNA"/>
</dbReference>
<evidence type="ECO:0000313" key="2">
    <source>
        <dbReference type="EMBL" id="KKR30938.1"/>
    </source>
</evidence>
<dbReference type="InterPro" id="IPR007390">
    <property type="entry name" value="Spore_V_R"/>
</dbReference>
<proteinExistence type="predicted"/>
<dbReference type="InterPro" id="IPR056174">
    <property type="entry name" value="SpoVR_N"/>
</dbReference>